<feature type="domain" description="BTB" evidence="1">
    <location>
        <begin position="175"/>
        <end position="242"/>
    </location>
</feature>
<dbReference type="EMBL" id="HBUE01034573">
    <property type="protein sequence ID" value="CAG6458274.1"/>
    <property type="molecule type" value="Transcribed_RNA"/>
</dbReference>
<dbReference type="Gene3D" id="1.25.40.420">
    <property type="match status" value="1"/>
</dbReference>
<dbReference type="InterPro" id="IPR000210">
    <property type="entry name" value="BTB/POZ_dom"/>
</dbReference>
<dbReference type="Gene3D" id="3.30.710.10">
    <property type="entry name" value="Potassium Channel Kv1.1, Chain A"/>
    <property type="match status" value="1"/>
</dbReference>
<dbReference type="EMBL" id="HBUE01203457">
    <property type="protein sequence ID" value="CAG6530857.1"/>
    <property type="molecule type" value="Transcribed_RNA"/>
</dbReference>
<dbReference type="PANTHER" id="PTHR24413">
    <property type="entry name" value="SPECKLE-TYPE POZ PROTEIN"/>
    <property type="match status" value="1"/>
</dbReference>
<dbReference type="SMART" id="SM00225">
    <property type="entry name" value="BTB"/>
    <property type="match status" value="1"/>
</dbReference>
<proteinExistence type="predicted"/>
<protein>
    <submittedName>
        <fullName evidence="2">Speckle-type POZ protein</fullName>
    </submittedName>
</protein>
<accession>A0A8D8MJG3</accession>
<dbReference type="AlphaFoldDB" id="A0A8D8MJG3"/>
<dbReference type="EMBL" id="HBUE01309673">
    <property type="protein sequence ID" value="CAG6582698.1"/>
    <property type="molecule type" value="Transcribed_RNA"/>
</dbReference>
<reference evidence="2" key="1">
    <citation type="submission" date="2021-05" db="EMBL/GenBank/DDBJ databases">
        <authorList>
            <person name="Alioto T."/>
            <person name="Alioto T."/>
            <person name="Gomez Garrido J."/>
        </authorList>
    </citation>
    <scope>NUCLEOTIDE SEQUENCE</scope>
</reference>
<dbReference type="SUPFAM" id="SSF54695">
    <property type="entry name" value="POZ domain"/>
    <property type="match status" value="1"/>
</dbReference>
<evidence type="ECO:0000313" key="2">
    <source>
        <dbReference type="EMBL" id="CAG6530857.1"/>
    </source>
</evidence>
<name>A0A8D8MJG3_CULPI</name>
<dbReference type="PROSITE" id="PS50097">
    <property type="entry name" value="BTB"/>
    <property type="match status" value="1"/>
</dbReference>
<sequence length="334" mass="37267">MAESCSTEIESTILLHSWTVKNFSNLRSDMMLRSTVFSGVSTYTANPVSWYYEVNPSKHVSGVGECMMIEAYAVSTHVPRSRLHAEIILECNNGNITNPKCSGTIEAGAQIGGSMRLLRTSVNSYLVKDGTLTLGFKLTLFEEIRDGVPQQRLAFLPDVLLLDHYAALLACDKFSDVTFVIGEERFCAHKAILAVRSPVFAAMFDHDMQESKENTVKITDIRAEVFREALRFIYTGSVEKIELLADELLIAAEKYALDNLKRMCEDHLAMVLTVELSTEMLRLADTYNANQLKQQTIDFISANLKEMKPADWKSLIAANVDVAAEMIAKMAVTK</sequence>
<dbReference type="Pfam" id="PF00651">
    <property type="entry name" value="BTB"/>
    <property type="match status" value="1"/>
</dbReference>
<dbReference type="InterPro" id="IPR011333">
    <property type="entry name" value="SKP1/BTB/POZ_sf"/>
</dbReference>
<organism evidence="2">
    <name type="scientific">Culex pipiens</name>
    <name type="common">House mosquito</name>
    <dbReference type="NCBI Taxonomy" id="7175"/>
    <lineage>
        <taxon>Eukaryota</taxon>
        <taxon>Metazoa</taxon>
        <taxon>Ecdysozoa</taxon>
        <taxon>Arthropoda</taxon>
        <taxon>Hexapoda</taxon>
        <taxon>Insecta</taxon>
        <taxon>Pterygota</taxon>
        <taxon>Neoptera</taxon>
        <taxon>Endopterygota</taxon>
        <taxon>Diptera</taxon>
        <taxon>Nematocera</taxon>
        <taxon>Culicoidea</taxon>
        <taxon>Culicidae</taxon>
        <taxon>Culicinae</taxon>
        <taxon>Culicini</taxon>
        <taxon>Culex</taxon>
        <taxon>Culex</taxon>
    </lineage>
</organism>
<evidence type="ECO:0000259" key="1">
    <source>
        <dbReference type="PROSITE" id="PS50097"/>
    </source>
</evidence>
<dbReference type="FunFam" id="3.30.710.10:FF:000159">
    <property type="entry name" value="Speckle-type POZ protein B"/>
    <property type="match status" value="1"/>
</dbReference>